<evidence type="ECO:0000313" key="4">
    <source>
        <dbReference type="Proteomes" id="UP000828390"/>
    </source>
</evidence>
<sequence length="61" mass="7027">MRMLATHVMSNAAYFCTGTVPHGQFFHYGLSLDLYTHFTSPIRRYADIILRAFLYGLETLP</sequence>
<proteinExistence type="predicted"/>
<dbReference type="PANTHER" id="PTHR23355">
    <property type="entry name" value="RIBONUCLEASE"/>
    <property type="match status" value="1"/>
</dbReference>
<keyword evidence="4" id="KW-1185">Reference proteome</keyword>
<evidence type="ECO:0000259" key="2">
    <source>
        <dbReference type="Pfam" id="PF00773"/>
    </source>
</evidence>
<reference evidence="3" key="2">
    <citation type="submission" date="2020-11" db="EMBL/GenBank/DDBJ databases">
        <authorList>
            <person name="McCartney M.A."/>
            <person name="Auch B."/>
            <person name="Kono T."/>
            <person name="Mallez S."/>
            <person name="Becker A."/>
            <person name="Gohl D.M."/>
            <person name="Silverstein K.A.T."/>
            <person name="Koren S."/>
            <person name="Bechman K.B."/>
            <person name="Herman A."/>
            <person name="Abrahante J.E."/>
            <person name="Garbe J."/>
        </authorList>
    </citation>
    <scope>NUCLEOTIDE SEQUENCE</scope>
    <source>
        <strain evidence="3">Duluth1</strain>
        <tissue evidence="3">Whole animal</tissue>
    </source>
</reference>
<accession>A0A9D4KJJ3</accession>
<dbReference type="GO" id="GO:0000175">
    <property type="term" value="F:3'-5'-RNA exonuclease activity"/>
    <property type="evidence" value="ECO:0007669"/>
    <property type="project" value="TreeGrafter"/>
</dbReference>
<dbReference type="InterPro" id="IPR012340">
    <property type="entry name" value="NA-bd_OB-fold"/>
</dbReference>
<dbReference type="GO" id="GO:0003723">
    <property type="term" value="F:RNA binding"/>
    <property type="evidence" value="ECO:0007669"/>
    <property type="project" value="InterPro"/>
</dbReference>
<evidence type="ECO:0000256" key="1">
    <source>
        <dbReference type="ARBA" id="ARBA00016366"/>
    </source>
</evidence>
<dbReference type="InterPro" id="IPR050180">
    <property type="entry name" value="RNR_Ribonuclease"/>
</dbReference>
<dbReference type="GO" id="GO:0006402">
    <property type="term" value="P:mRNA catabolic process"/>
    <property type="evidence" value="ECO:0007669"/>
    <property type="project" value="TreeGrafter"/>
</dbReference>
<dbReference type="EMBL" id="JAIWYP010000004">
    <property type="protein sequence ID" value="KAH3840730.1"/>
    <property type="molecule type" value="Genomic_DNA"/>
</dbReference>
<organism evidence="3 4">
    <name type="scientific">Dreissena polymorpha</name>
    <name type="common">Zebra mussel</name>
    <name type="synonym">Mytilus polymorpha</name>
    <dbReference type="NCBI Taxonomy" id="45954"/>
    <lineage>
        <taxon>Eukaryota</taxon>
        <taxon>Metazoa</taxon>
        <taxon>Spiralia</taxon>
        <taxon>Lophotrochozoa</taxon>
        <taxon>Mollusca</taxon>
        <taxon>Bivalvia</taxon>
        <taxon>Autobranchia</taxon>
        <taxon>Heteroconchia</taxon>
        <taxon>Euheterodonta</taxon>
        <taxon>Imparidentia</taxon>
        <taxon>Neoheterodontei</taxon>
        <taxon>Myida</taxon>
        <taxon>Dreissenoidea</taxon>
        <taxon>Dreissenidae</taxon>
        <taxon>Dreissena</taxon>
    </lineage>
</organism>
<feature type="domain" description="RNB" evidence="2">
    <location>
        <begin position="2"/>
        <end position="55"/>
    </location>
</feature>
<evidence type="ECO:0000313" key="3">
    <source>
        <dbReference type="EMBL" id="KAH3840730.1"/>
    </source>
</evidence>
<dbReference type="InterPro" id="IPR001900">
    <property type="entry name" value="RNase_II/R"/>
</dbReference>
<dbReference type="PANTHER" id="PTHR23355:SF30">
    <property type="entry name" value="DIS3-LIKE EXONUCLEASE 1"/>
    <property type="match status" value="1"/>
</dbReference>
<gene>
    <name evidence="3" type="ORF">DPMN_114186</name>
</gene>
<name>A0A9D4KJJ3_DREPO</name>
<reference evidence="3" key="1">
    <citation type="journal article" date="2019" name="bioRxiv">
        <title>The Genome of the Zebra Mussel, Dreissena polymorpha: A Resource for Invasive Species Research.</title>
        <authorList>
            <person name="McCartney M.A."/>
            <person name="Auch B."/>
            <person name="Kono T."/>
            <person name="Mallez S."/>
            <person name="Zhang Y."/>
            <person name="Obille A."/>
            <person name="Becker A."/>
            <person name="Abrahante J.E."/>
            <person name="Garbe J."/>
            <person name="Badalamenti J.P."/>
            <person name="Herman A."/>
            <person name="Mangelson H."/>
            <person name="Liachko I."/>
            <person name="Sullivan S."/>
            <person name="Sone E.D."/>
            <person name="Koren S."/>
            <person name="Silverstein K.A.T."/>
            <person name="Beckman K.B."/>
            <person name="Gohl D.M."/>
        </authorList>
    </citation>
    <scope>NUCLEOTIDE SEQUENCE</scope>
    <source>
        <strain evidence="3">Duluth1</strain>
        <tissue evidence="3">Whole animal</tissue>
    </source>
</reference>
<dbReference type="Proteomes" id="UP000828390">
    <property type="component" value="Unassembled WGS sequence"/>
</dbReference>
<dbReference type="Pfam" id="PF00773">
    <property type="entry name" value="RNB"/>
    <property type="match status" value="1"/>
</dbReference>
<protein>
    <recommendedName>
        <fullName evidence="1">DIS3-like exonuclease 1</fullName>
    </recommendedName>
</protein>
<dbReference type="AlphaFoldDB" id="A0A9D4KJJ3"/>
<comment type="caution">
    <text evidence="3">The sequence shown here is derived from an EMBL/GenBank/DDBJ whole genome shotgun (WGS) entry which is preliminary data.</text>
</comment>
<dbReference type="SUPFAM" id="SSF50249">
    <property type="entry name" value="Nucleic acid-binding proteins"/>
    <property type="match status" value="1"/>
</dbReference>